<dbReference type="FunFam" id="3.30.390.110:FF:000002">
    <property type="entry name" value="60S ribosomal protein L28"/>
    <property type="match status" value="1"/>
</dbReference>
<keyword evidence="3" id="KW-0687">Ribonucleoprotein</keyword>
<dbReference type="InterPro" id="IPR029004">
    <property type="entry name" value="Ribosomal_eL28/Mak16"/>
</dbReference>
<evidence type="ECO:0000256" key="3">
    <source>
        <dbReference type="ARBA" id="ARBA00023274"/>
    </source>
</evidence>
<reference evidence="6 7" key="1">
    <citation type="submission" date="2015-03" db="EMBL/GenBank/DDBJ databases">
        <authorList>
            <person name="Radwan O."/>
            <person name="Al-Naeli F.A."/>
            <person name="Rendon G.A."/>
            <person name="Fields C."/>
        </authorList>
    </citation>
    <scope>NUCLEOTIDE SEQUENCE [LARGE SCALE GENOMIC DNA]</scope>
    <source>
        <strain evidence="6">CR-DP1</strain>
    </source>
</reference>
<dbReference type="PANTHER" id="PTHR10544">
    <property type="entry name" value="60S RIBOSOMAL PROTEIN L28"/>
    <property type="match status" value="1"/>
</dbReference>
<dbReference type="GO" id="GO:1990904">
    <property type="term" value="C:ribonucleoprotein complex"/>
    <property type="evidence" value="ECO:0007669"/>
    <property type="project" value="UniProtKB-KW"/>
</dbReference>
<dbReference type="AlphaFoldDB" id="A0A0F4ZAI0"/>
<gene>
    <name evidence="6" type="ORF">TD95_000372</name>
</gene>
<evidence type="ECO:0000313" key="7">
    <source>
        <dbReference type="Proteomes" id="UP000033483"/>
    </source>
</evidence>
<accession>A0A0F4ZAI0</accession>
<feature type="region of interest" description="Disordered" evidence="4">
    <location>
        <begin position="122"/>
        <end position="145"/>
    </location>
</feature>
<dbReference type="OrthoDB" id="338850at2759"/>
<evidence type="ECO:0000256" key="1">
    <source>
        <dbReference type="ARBA" id="ARBA00007926"/>
    </source>
</evidence>
<comment type="similarity">
    <text evidence="1">Belongs to the eukaryotic ribosomal protein eL28 family.</text>
</comment>
<proteinExistence type="inferred from homology"/>
<feature type="compositionally biased region" description="Basic and acidic residues" evidence="4">
    <location>
        <begin position="130"/>
        <end position="139"/>
    </location>
</feature>
<dbReference type="GO" id="GO:0006412">
    <property type="term" value="P:translation"/>
    <property type="evidence" value="ECO:0007669"/>
    <property type="project" value="InterPro"/>
</dbReference>
<sequence>MSNVSYDLVWEVARNQNCFLVKRKTNGGIQLSRDPLNLTNVHSKKYAGFANEKAVGLAPAANGGVTLLTKKVSAAATPAKGTIATTFSAQKPSRSTFKVVATATAKQGYRPDLREAAIQRASALKHANKPVKETPEAKPRGKKAL</sequence>
<evidence type="ECO:0000256" key="2">
    <source>
        <dbReference type="ARBA" id="ARBA00022980"/>
    </source>
</evidence>
<dbReference type="InterPro" id="IPR002672">
    <property type="entry name" value="Ribosomal_eL28"/>
</dbReference>
<organism evidence="6 7">
    <name type="scientific">Thielaviopsis punctulata</name>
    <dbReference type="NCBI Taxonomy" id="72032"/>
    <lineage>
        <taxon>Eukaryota</taxon>
        <taxon>Fungi</taxon>
        <taxon>Dikarya</taxon>
        <taxon>Ascomycota</taxon>
        <taxon>Pezizomycotina</taxon>
        <taxon>Sordariomycetes</taxon>
        <taxon>Hypocreomycetidae</taxon>
        <taxon>Microascales</taxon>
        <taxon>Ceratocystidaceae</taxon>
        <taxon>Thielaviopsis</taxon>
    </lineage>
</organism>
<dbReference type="Gene3D" id="3.30.390.110">
    <property type="match status" value="1"/>
</dbReference>
<evidence type="ECO:0000256" key="4">
    <source>
        <dbReference type="SAM" id="MobiDB-lite"/>
    </source>
</evidence>
<dbReference type="Proteomes" id="UP000033483">
    <property type="component" value="Unassembled WGS sequence"/>
</dbReference>
<comment type="caution">
    <text evidence="6">The sequence shown here is derived from an EMBL/GenBank/DDBJ whole genome shotgun (WGS) entry which is preliminary data.</text>
</comment>
<evidence type="ECO:0000259" key="5">
    <source>
        <dbReference type="Pfam" id="PF01778"/>
    </source>
</evidence>
<protein>
    <recommendedName>
        <fullName evidence="5">Ribosomal eL28/Mak16 domain-containing protein</fullName>
    </recommendedName>
</protein>
<keyword evidence="2" id="KW-0689">Ribosomal protein</keyword>
<dbReference type="GO" id="GO:0003735">
    <property type="term" value="F:structural constituent of ribosome"/>
    <property type="evidence" value="ECO:0007669"/>
    <property type="project" value="InterPro"/>
</dbReference>
<dbReference type="Pfam" id="PF01778">
    <property type="entry name" value="Ribosomal_L28e"/>
    <property type="match status" value="1"/>
</dbReference>
<name>A0A0F4ZAI0_9PEZI</name>
<evidence type="ECO:0000313" key="6">
    <source>
        <dbReference type="EMBL" id="KKA27156.1"/>
    </source>
</evidence>
<dbReference type="GO" id="GO:0005840">
    <property type="term" value="C:ribosome"/>
    <property type="evidence" value="ECO:0007669"/>
    <property type="project" value="UniProtKB-KW"/>
</dbReference>
<keyword evidence="7" id="KW-1185">Reference proteome</keyword>
<feature type="domain" description="Ribosomal eL28/Mak16" evidence="5">
    <location>
        <begin position="8"/>
        <end position="126"/>
    </location>
</feature>
<dbReference type="EMBL" id="LAEV01001877">
    <property type="protein sequence ID" value="KKA27156.1"/>
    <property type="molecule type" value="Genomic_DNA"/>
</dbReference>